<proteinExistence type="predicted"/>
<gene>
    <name evidence="2" type="ORF">NIES593_02275</name>
</gene>
<dbReference type="AlphaFoldDB" id="A0A1U7HTH4"/>
<feature type="region of interest" description="Disordered" evidence="1">
    <location>
        <begin position="1"/>
        <end position="31"/>
    </location>
</feature>
<reference evidence="2 3" key="1">
    <citation type="submission" date="2016-11" db="EMBL/GenBank/DDBJ databases">
        <title>Draft Genome Sequences of Nine Cyanobacterial Strains from Diverse Habitats.</title>
        <authorList>
            <person name="Zhu T."/>
            <person name="Hou S."/>
            <person name="Lu X."/>
            <person name="Hess W.R."/>
        </authorList>
    </citation>
    <scope>NUCLEOTIDE SEQUENCE [LARGE SCALE GENOMIC DNA]</scope>
    <source>
        <strain evidence="2 3">NIES-593</strain>
    </source>
</reference>
<sequence length="60" mass="6556">MIGDGGVGSVGGKGRLGNKRDKGKWGENSLITNPKSKMDRWLFRCDGFAFRCLLPSNRIG</sequence>
<organism evidence="2 3">
    <name type="scientific">Hydrococcus rivularis NIES-593</name>
    <dbReference type="NCBI Taxonomy" id="1921803"/>
    <lineage>
        <taxon>Bacteria</taxon>
        <taxon>Bacillati</taxon>
        <taxon>Cyanobacteriota</taxon>
        <taxon>Cyanophyceae</taxon>
        <taxon>Pleurocapsales</taxon>
        <taxon>Hydrococcaceae</taxon>
        <taxon>Hydrococcus</taxon>
    </lineage>
</organism>
<comment type="caution">
    <text evidence="2">The sequence shown here is derived from an EMBL/GenBank/DDBJ whole genome shotgun (WGS) entry which is preliminary data.</text>
</comment>
<dbReference type="EMBL" id="MRCB01000001">
    <property type="protein sequence ID" value="OKH26882.1"/>
    <property type="molecule type" value="Genomic_DNA"/>
</dbReference>
<dbReference type="Proteomes" id="UP000186868">
    <property type="component" value="Unassembled WGS sequence"/>
</dbReference>
<dbReference type="STRING" id="1921803.NIES593_02275"/>
<name>A0A1U7HTH4_9CYAN</name>
<evidence type="ECO:0000313" key="2">
    <source>
        <dbReference type="EMBL" id="OKH26882.1"/>
    </source>
</evidence>
<accession>A0A1U7HTH4</accession>
<keyword evidence="3" id="KW-1185">Reference proteome</keyword>
<feature type="compositionally biased region" description="Gly residues" evidence="1">
    <location>
        <begin position="1"/>
        <end position="15"/>
    </location>
</feature>
<evidence type="ECO:0000313" key="3">
    <source>
        <dbReference type="Proteomes" id="UP000186868"/>
    </source>
</evidence>
<protein>
    <submittedName>
        <fullName evidence="2">Uncharacterized protein</fullName>
    </submittedName>
</protein>
<evidence type="ECO:0000256" key="1">
    <source>
        <dbReference type="SAM" id="MobiDB-lite"/>
    </source>
</evidence>